<gene>
    <name evidence="2" type="ORF">BCB44BAC_03462</name>
</gene>
<dbReference type="InterPro" id="IPR000182">
    <property type="entry name" value="GNAT_dom"/>
</dbReference>
<evidence type="ECO:0000313" key="2">
    <source>
        <dbReference type="EMBL" id="SCM01236.1"/>
    </source>
</evidence>
<dbReference type="RefSeq" id="WP_012095533.1">
    <property type="nucleotide sequence ID" value="NZ_CP024096.1"/>
</dbReference>
<proteinExistence type="predicted"/>
<dbReference type="Gene3D" id="3.40.630.90">
    <property type="match status" value="1"/>
</dbReference>
<dbReference type="Proteomes" id="UP000242164">
    <property type="component" value="Unassembled WGS sequence"/>
</dbReference>
<sequence length="279" mass="31668">MKIQRLNNFDIPDLLSLCESVGWLQPKSFMQKQFELYLSIGTLLGYIKNKKLIAAGGVFPFQPAYSSIGMLIVHPNFQRQGIGRALLEHCLQFADSSLPTILIATDAGVPLYQSFRFETITNVHRFEKLVINPTMKSRHFKTITPRDFDSLIQLDQTATGANRRQLYSLLLPRIAFSLKLETNGTIDAFTLCIQKGNILCVTPLIAKKEEDAILLLQQLSQMWNGVIRIDVPQSHITFRTSLQNEQFQETLRSPLMIRNGKHLPGNRDMLFTMIDAALC</sequence>
<reference evidence="2 3" key="1">
    <citation type="submission" date="2016-08" db="EMBL/GenBank/DDBJ databases">
        <authorList>
            <person name="Loux V."/>
            <person name="Rue O."/>
        </authorList>
    </citation>
    <scope>NUCLEOTIDE SEQUENCE [LARGE SCALE GENOMIC DNA]</scope>
    <source>
        <strain evidence="2 3">AFSSA_08CEB44bac</strain>
    </source>
</reference>
<accession>A0AAX2CKK4</accession>
<dbReference type="SUPFAM" id="SSF55729">
    <property type="entry name" value="Acyl-CoA N-acyltransferases (Nat)"/>
    <property type="match status" value="1"/>
</dbReference>
<dbReference type="GO" id="GO:0016747">
    <property type="term" value="F:acyltransferase activity, transferring groups other than amino-acyl groups"/>
    <property type="evidence" value="ECO:0007669"/>
    <property type="project" value="InterPro"/>
</dbReference>
<dbReference type="Pfam" id="PF18014">
    <property type="entry name" value="Acetyltransf_18"/>
    <property type="match status" value="1"/>
</dbReference>
<evidence type="ECO:0000313" key="3">
    <source>
        <dbReference type="Proteomes" id="UP000242164"/>
    </source>
</evidence>
<organism evidence="2 3">
    <name type="scientific">Bacillus cytotoxicus</name>
    <dbReference type="NCBI Taxonomy" id="580165"/>
    <lineage>
        <taxon>Bacteria</taxon>
        <taxon>Bacillati</taxon>
        <taxon>Bacillota</taxon>
        <taxon>Bacilli</taxon>
        <taxon>Bacillales</taxon>
        <taxon>Bacillaceae</taxon>
        <taxon>Bacillus</taxon>
        <taxon>Bacillus cereus group</taxon>
    </lineage>
</organism>
<dbReference type="InterPro" id="IPR052729">
    <property type="entry name" value="Acyl/Acetyltrans_Enzymes"/>
</dbReference>
<dbReference type="EMBL" id="FMIK01000047">
    <property type="protein sequence ID" value="SCM01236.1"/>
    <property type="molecule type" value="Genomic_DNA"/>
</dbReference>
<dbReference type="InterPro" id="IPR041496">
    <property type="entry name" value="YitH/HolE_GNAT"/>
</dbReference>
<protein>
    <submittedName>
        <fullName evidence="2">GCN5-related N-acetyltransferase</fullName>
    </submittedName>
</protein>
<dbReference type="PROSITE" id="PS51186">
    <property type="entry name" value="GNAT"/>
    <property type="match status" value="1"/>
</dbReference>
<name>A0AAX2CKK4_9BACI</name>
<dbReference type="AlphaFoldDB" id="A0AAX2CKK4"/>
<feature type="domain" description="N-acetyltransferase" evidence="1">
    <location>
        <begin position="1"/>
        <end position="136"/>
    </location>
</feature>
<dbReference type="GeneID" id="33898316"/>
<dbReference type="Pfam" id="PF00583">
    <property type="entry name" value="Acetyltransf_1"/>
    <property type="match status" value="1"/>
</dbReference>
<dbReference type="PANTHER" id="PTHR47237:SF2">
    <property type="entry name" value="BLL4206 PROTEIN"/>
    <property type="match status" value="1"/>
</dbReference>
<dbReference type="InterPro" id="IPR016181">
    <property type="entry name" value="Acyl_CoA_acyltransferase"/>
</dbReference>
<comment type="caution">
    <text evidence="2">The sequence shown here is derived from an EMBL/GenBank/DDBJ whole genome shotgun (WGS) entry which is preliminary data.</text>
</comment>
<evidence type="ECO:0000259" key="1">
    <source>
        <dbReference type="PROSITE" id="PS51186"/>
    </source>
</evidence>
<dbReference type="PANTHER" id="PTHR47237">
    <property type="entry name" value="SLL0310 PROTEIN"/>
    <property type="match status" value="1"/>
</dbReference>
<dbReference type="CDD" id="cd04301">
    <property type="entry name" value="NAT_SF"/>
    <property type="match status" value="1"/>
</dbReference>
<dbReference type="Gene3D" id="3.40.630.30">
    <property type="match status" value="1"/>
</dbReference>